<dbReference type="EMBL" id="LZMF01000042">
    <property type="protein sequence ID" value="OBK89324.1"/>
    <property type="molecule type" value="Genomic_DNA"/>
</dbReference>
<protein>
    <recommendedName>
        <fullName evidence="3">PE-PGRS family protein</fullName>
    </recommendedName>
</protein>
<reference evidence="2" key="1">
    <citation type="submission" date="2016-06" db="EMBL/GenBank/DDBJ databases">
        <authorList>
            <person name="Sutton G."/>
            <person name="Brinkac L."/>
            <person name="Sanka R."/>
            <person name="Adams M."/>
            <person name="Lau E."/>
            <person name="Garcia-Basteiro A."/>
            <person name="Lopez-Varela E."/>
            <person name="Palencia S."/>
        </authorList>
    </citation>
    <scope>NUCLEOTIDE SEQUENCE [LARGE SCALE GENOMIC DNA]</scope>
    <source>
        <strain evidence="2">1274684.2</strain>
    </source>
</reference>
<dbReference type="RefSeq" id="WP_065023924.1">
    <property type="nucleotide sequence ID" value="NZ_LZMF01000042.1"/>
</dbReference>
<dbReference type="NCBIfam" id="NF033942">
    <property type="entry name" value="GjpA"/>
    <property type="match status" value="1"/>
</dbReference>
<evidence type="ECO:0000313" key="2">
    <source>
        <dbReference type="Proteomes" id="UP000093759"/>
    </source>
</evidence>
<organism evidence="1 2">
    <name type="scientific">Mycolicibacter sinensis (strain JDM601)</name>
    <name type="common">Mycobacterium sinense</name>
    <dbReference type="NCBI Taxonomy" id="875328"/>
    <lineage>
        <taxon>Bacteria</taxon>
        <taxon>Bacillati</taxon>
        <taxon>Actinomycetota</taxon>
        <taxon>Actinomycetes</taxon>
        <taxon>Mycobacteriales</taxon>
        <taxon>Mycobacteriaceae</taxon>
        <taxon>Mycolicibacter</taxon>
    </lineage>
</organism>
<name>A0A1A3U366_MYCSD</name>
<dbReference type="Proteomes" id="UP000093759">
    <property type="component" value="Unassembled WGS sequence"/>
</dbReference>
<evidence type="ECO:0008006" key="3">
    <source>
        <dbReference type="Google" id="ProtNLM"/>
    </source>
</evidence>
<accession>A0A1A3U366</accession>
<comment type="caution">
    <text evidence="1">The sequence shown here is derived from an EMBL/GenBank/DDBJ whole genome shotgun (WGS) entry which is preliminary data.</text>
</comment>
<dbReference type="AlphaFoldDB" id="A0A1A3U366"/>
<sequence>MRTAIRPYATAGVALVGAGLIAATPVVAPLPQTGMVRDVALTATSAWDAVFNAAQQNMTQIMNNYYLAPGVAFQQLMANQNDYAQQLLDDPTNLTYVTEQIRHNLDALLTGYTLSNPSQETLEIVMSHTLAAGDSSTFAMGWYDLFAGPLSSIAGGMFPAEIMPMVHFLSSPLSGLIMGSLGPWIASGVALLNSITEGDSFSDTLANVFGASLNGATLNLDSLLPMINEAAAGSGMLPDGMGIGHLDIAFGGWLTAGHVAIDPYQVLGANGEVVAETPAVGGSILNSVGIELTGVPVLGALDIESNAIGPWGAMLGLGQTIGALLGSGWDGKGAVPVTPPLAGSDLPLIPTDLDDGGAGGAMGTDVFADLLAGWGL</sequence>
<gene>
    <name evidence="1" type="ORF">A5648_20425</name>
</gene>
<evidence type="ECO:0000313" key="1">
    <source>
        <dbReference type="EMBL" id="OBK89324.1"/>
    </source>
</evidence>
<dbReference type="InterPro" id="IPR049934">
    <property type="entry name" value="GjpA-like"/>
</dbReference>
<proteinExistence type="predicted"/>